<reference evidence="2 5" key="2">
    <citation type="submission" date="2023-10" db="EMBL/GenBank/DDBJ databases">
        <authorList>
            <person name="Dale J."/>
        </authorList>
    </citation>
    <scope>NUCLEOTIDE SEQUENCE [LARGE SCALE GENOMIC DNA]</scope>
    <source>
        <strain evidence="2 5">2023EL-00970</strain>
    </source>
</reference>
<organism evidence="3 4">
    <name type="scientific">Atlantibacter subterraneus</name>
    <dbReference type="NCBI Taxonomy" id="255519"/>
    <lineage>
        <taxon>Bacteria</taxon>
        <taxon>Pseudomonadati</taxon>
        <taxon>Pseudomonadota</taxon>
        <taxon>Gammaproteobacteria</taxon>
        <taxon>Enterobacterales</taxon>
        <taxon>Enterobacteriaceae</taxon>
        <taxon>Atlantibacter</taxon>
    </lineage>
</organism>
<dbReference type="Pfam" id="PF04170">
    <property type="entry name" value="NlpE"/>
    <property type="match status" value="1"/>
</dbReference>
<dbReference type="AlphaFoldDB" id="A0A3R9FVU2"/>
<accession>A0A3R9FVU2</accession>
<sequence>MSKTPLISAAIACGVFLLIGCNNRSESQPLQAVQPLEAKAMQQSFRGLLPCADCEGIDTSLFLEKDGTWVMNQRYQGAPQPTQFASWGKWARTADRLVLTDTDGEKLYFRVKGENLEMLDREGNPIESQLNYTLKPSTAALPATPMAMKGMYFYMADAAVFTDCVTGKRFPVVNNAQLERGFAAAQQGEMKPVLLHIEAHFVLQANPDSGAMQKTLVADNAGAFKPGADCDE</sequence>
<proteinExistence type="predicted"/>
<name>A0A3R9FVU2_9ENTR</name>
<feature type="domain" description="NlpE C-terminal OB" evidence="1">
    <location>
        <begin position="143"/>
        <end position="231"/>
    </location>
</feature>
<dbReference type="Gene3D" id="2.40.50.540">
    <property type="match status" value="1"/>
</dbReference>
<dbReference type="Gene3D" id="2.40.128.640">
    <property type="match status" value="1"/>
</dbReference>
<evidence type="ECO:0000313" key="2">
    <source>
        <dbReference type="EMBL" id="MDV7025085.1"/>
    </source>
</evidence>
<dbReference type="RefSeq" id="WP_125293584.1">
    <property type="nucleotide sequence ID" value="NZ_CP100494.1"/>
</dbReference>
<dbReference type="GeneID" id="84666518"/>
<protein>
    <submittedName>
        <fullName evidence="3">Envelope stress response activation lipoprotein NlpE</fullName>
    </submittedName>
</protein>
<keyword evidence="5" id="KW-1185">Reference proteome</keyword>
<reference evidence="3 4" key="1">
    <citation type="submission" date="2018-10" db="EMBL/GenBank/DDBJ databases">
        <title>Transmission dynamics of multidrug resistant bacteria on intensive care unit surfaces.</title>
        <authorList>
            <person name="D'Souza A.W."/>
            <person name="Potter R.F."/>
            <person name="Wallace M."/>
            <person name="Shupe A."/>
            <person name="Patel S."/>
            <person name="Sun S."/>
            <person name="Gul D."/>
            <person name="Kwon J.H."/>
            <person name="Andleeb S."/>
            <person name="Burnham C.-A.D."/>
            <person name="Dantas G."/>
        </authorList>
    </citation>
    <scope>NUCLEOTIDE SEQUENCE [LARGE SCALE GENOMIC DNA]</scope>
    <source>
        <strain evidence="3 4">AS_373</strain>
    </source>
</reference>
<evidence type="ECO:0000313" key="4">
    <source>
        <dbReference type="Proteomes" id="UP000275331"/>
    </source>
</evidence>
<evidence type="ECO:0000313" key="3">
    <source>
        <dbReference type="EMBL" id="RSE26219.1"/>
    </source>
</evidence>
<evidence type="ECO:0000313" key="5">
    <source>
        <dbReference type="Proteomes" id="UP001187066"/>
    </source>
</evidence>
<dbReference type="EMBL" id="JAWLOF010000021">
    <property type="protein sequence ID" value="MDV7025085.1"/>
    <property type="molecule type" value="Genomic_DNA"/>
</dbReference>
<comment type="caution">
    <text evidence="3">The sequence shown here is derived from an EMBL/GenBank/DDBJ whole genome shotgun (WGS) entry which is preliminary data.</text>
</comment>
<gene>
    <name evidence="3" type="primary">nlpE</name>
    <name evidence="2" type="synonym">cutF</name>
    <name evidence="3" type="ORF">EGT71_11675</name>
    <name evidence="2" type="ORF">R4P48_20740</name>
</gene>
<evidence type="ECO:0000259" key="1">
    <source>
        <dbReference type="Pfam" id="PF17185"/>
    </source>
</evidence>
<dbReference type="OrthoDB" id="5348860at2"/>
<keyword evidence="3" id="KW-0449">Lipoprotein</keyword>
<dbReference type="NCBIfam" id="NF007814">
    <property type="entry name" value="PRK10523.1"/>
    <property type="match status" value="1"/>
</dbReference>
<dbReference type="Proteomes" id="UP000275331">
    <property type="component" value="Unassembled WGS sequence"/>
</dbReference>
<dbReference type="Proteomes" id="UP001187066">
    <property type="component" value="Unassembled WGS sequence"/>
</dbReference>
<dbReference type="InterPro" id="IPR007298">
    <property type="entry name" value="Cu-R_lipoprotein_NlpE"/>
</dbReference>
<dbReference type="InterPro" id="IPR038139">
    <property type="entry name" value="NlpE_C_sf"/>
</dbReference>
<dbReference type="EMBL" id="RHXB01000006">
    <property type="protein sequence ID" value="RSE26219.1"/>
    <property type="molecule type" value="Genomic_DNA"/>
</dbReference>
<dbReference type="PROSITE" id="PS51257">
    <property type="entry name" value="PROKAR_LIPOPROTEIN"/>
    <property type="match status" value="1"/>
</dbReference>
<dbReference type="InterPro" id="IPR033450">
    <property type="entry name" value="NlpE_C"/>
</dbReference>
<dbReference type="Pfam" id="PF17185">
    <property type="entry name" value="NlpE_C"/>
    <property type="match status" value="1"/>
</dbReference>